<reference evidence="3 4" key="1">
    <citation type="journal article" date="2020" name="Nat. Food">
        <title>A phased Vanilla planifolia genome enables genetic improvement of flavour and production.</title>
        <authorList>
            <person name="Hasing T."/>
            <person name="Tang H."/>
            <person name="Brym M."/>
            <person name="Khazi F."/>
            <person name="Huang T."/>
            <person name="Chambers A.H."/>
        </authorList>
    </citation>
    <scope>NUCLEOTIDE SEQUENCE [LARGE SCALE GENOMIC DNA]</scope>
    <source>
        <tissue evidence="2">Leaf</tissue>
    </source>
</reference>
<dbReference type="EMBL" id="JADCNM010000004">
    <property type="protein sequence ID" value="KAG0486504.1"/>
    <property type="molecule type" value="Genomic_DNA"/>
</dbReference>
<proteinExistence type="predicted"/>
<comment type="caution">
    <text evidence="2">The sequence shown here is derived from an EMBL/GenBank/DDBJ whole genome shotgun (WGS) entry which is preliminary data.</text>
</comment>
<organism evidence="2 4">
    <name type="scientific">Vanilla planifolia</name>
    <name type="common">Vanilla</name>
    <dbReference type="NCBI Taxonomy" id="51239"/>
    <lineage>
        <taxon>Eukaryota</taxon>
        <taxon>Viridiplantae</taxon>
        <taxon>Streptophyta</taxon>
        <taxon>Embryophyta</taxon>
        <taxon>Tracheophyta</taxon>
        <taxon>Spermatophyta</taxon>
        <taxon>Magnoliopsida</taxon>
        <taxon>Liliopsida</taxon>
        <taxon>Asparagales</taxon>
        <taxon>Orchidaceae</taxon>
        <taxon>Vanilloideae</taxon>
        <taxon>Vanilleae</taxon>
        <taxon>Vanilla</taxon>
    </lineage>
</organism>
<accession>A0A835V3X0</accession>
<dbReference type="Proteomes" id="UP000639772">
    <property type="component" value="Unassembled WGS sequence"/>
</dbReference>
<evidence type="ECO:0000313" key="3">
    <source>
        <dbReference type="Proteomes" id="UP000636800"/>
    </source>
</evidence>
<dbReference type="EMBL" id="JADCNL010000004">
    <property type="protein sequence ID" value="KAG0484708.1"/>
    <property type="molecule type" value="Genomic_DNA"/>
</dbReference>
<keyword evidence="3" id="KW-1185">Reference proteome</keyword>
<dbReference type="Proteomes" id="UP000636800">
    <property type="component" value="Unassembled WGS sequence"/>
</dbReference>
<name>A0A835V3X0_VANPL</name>
<evidence type="ECO:0000313" key="2">
    <source>
        <dbReference type="EMBL" id="KAG0486504.1"/>
    </source>
</evidence>
<protein>
    <submittedName>
        <fullName evidence="2">Uncharacterized protein</fullName>
    </submittedName>
</protein>
<sequence length="83" mass="8683">MKWNGGRRARMVAPASGLGIGCNGRIISGRYNDGGGRVFREQGFRVVGAGLVGPAVRLAFDGTGVAENRRGVRTRATAPQKAV</sequence>
<dbReference type="PROSITE" id="PS51257">
    <property type="entry name" value="PROKAR_LIPOPROTEIN"/>
    <property type="match status" value="1"/>
</dbReference>
<dbReference type="AlphaFoldDB" id="A0A835V3X0"/>
<gene>
    <name evidence="2" type="ORF">HPP92_008599</name>
    <name evidence="1" type="ORF">HPP92_008787</name>
</gene>
<evidence type="ECO:0000313" key="4">
    <source>
        <dbReference type="Proteomes" id="UP000639772"/>
    </source>
</evidence>
<evidence type="ECO:0000313" key="1">
    <source>
        <dbReference type="EMBL" id="KAG0484708.1"/>
    </source>
</evidence>